<organism evidence="2 3">
    <name type="scientific">Idiomarina fontislapidosi</name>
    <dbReference type="NCBI Taxonomy" id="263723"/>
    <lineage>
        <taxon>Bacteria</taxon>
        <taxon>Pseudomonadati</taxon>
        <taxon>Pseudomonadota</taxon>
        <taxon>Gammaproteobacteria</taxon>
        <taxon>Alteromonadales</taxon>
        <taxon>Idiomarinaceae</taxon>
        <taxon>Idiomarina</taxon>
    </lineage>
</organism>
<feature type="transmembrane region" description="Helical" evidence="1">
    <location>
        <begin position="7"/>
        <end position="29"/>
    </location>
</feature>
<gene>
    <name evidence="2" type="ORF">CWE25_01610</name>
</gene>
<evidence type="ECO:0000313" key="2">
    <source>
        <dbReference type="EMBL" id="RUO58316.1"/>
    </source>
</evidence>
<dbReference type="Proteomes" id="UP000287330">
    <property type="component" value="Unassembled WGS sequence"/>
</dbReference>
<keyword evidence="1" id="KW-1133">Transmembrane helix</keyword>
<dbReference type="OrthoDB" id="6240855at2"/>
<reference evidence="3" key="1">
    <citation type="journal article" date="2018" name="Front. Microbiol.">
        <title>Genome-Based Analysis Reveals the Taxonomy and Diversity of the Family Idiomarinaceae.</title>
        <authorList>
            <person name="Liu Y."/>
            <person name="Lai Q."/>
            <person name="Shao Z."/>
        </authorList>
    </citation>
    <scope>NUCLEOTIDE SEQUENCE [LARGE SCALE GENOMIC DNA]</scope>
    <source>
        <strain evidence="3">F23</strain>
    </source>
</reference>
<proteinExistence type="predicted"/>
<comment type="caution">
    <text evidence="2">The sequence shown here is derived from an EMBL/GenBank/DDBJ whole genome shotgun (WGS) entry which is preliminary data.</text>
</comment>
<sequence>MKMTYPLLFKTLPICAIWLALCILALAYLEWPEDLFSQLLTTLVALASVVFAFKLSGEVFFKKIKLRQSELSYTQAWSRPRTQRWQDVVEVDYSPLWHSFKLRFANGEQLNVSIILTHLREFLGLMAHELPRDKYIDAVNKFSGAMGGDK</sequence>
<keyword evidence="1" id="KW-0812">Transmembrane</keyword>
<feature type="transmembrane region" description="Helical" evidence="1">
    <location>
        <begin position="35"/>
        <end position="55"/>
    </location>
</feature>
<dbReference type="EMBL" id="PIPV01000001">
    <property type="protein sequence ID" value="RUO58316.1"/>
    <property type="molecule type" value="Genomic_DNA"/>
</dbReference>
<keyword evidence="1" id="KW-0472">Membrane</keyword>
<name>A0A432YBS4_9GAMM</name>
<evidence type="ECO:0000313" key="3">
    <source>
        <dbReference type="Proteomes" id="UP000287330"/>
    </source>
</evidence>
<protein>
    <recommendedName>
        <fullName evidence="4">DUF2244 domain-containing protein</fullName>
    </recommendedName>
</protein>
<dbReference type="AlphaFoldDB" id="A0A432YBS4"/>
<keyword evidence="3" id="KW-1185">Reference proteome</keyword>
<dbReference type="RefSeq" id="WP_110572505.1">
    <property type="nucleotide sequence ID" value="NZ_PIPV01000001.1"/>
</dbReference>
<accession>A0A432YBS4</accession>
<evidence type="ECO:0008006" key="4">
    <source>
        <dbReference type="Google" id="ProtNLM"/>
    </source>
</evidence>
<evidence type="ECO:0000256" key="1">
    <source>
        <dbReference type="SAM" id="Phobius"/>
    </source>
</evidence>